<name>A0A5A9NC10_9TELE</name>
<dbReference type="InterPro" id="IPR001254">
    <property type="entry name" value="Trypsin_dom"/>
</dbReference>
<dbReference type="GO" id="GO:0006508">
    <property type="term" value="P:proteolysis"/>
    <property type="evidence" value="ECO:0007669"/>
    <property type="project" value="UniProtKB-KW"/>
</dbReference>
<dbReference type="PROSITE" id="PS50240">
    <property type="entry name" value="TRYPSIN_DOM"/>
    <property type="match status" value="2"/>
</dbReference>
<dbReference type="Proteomes" id="UP000324632">
    <property type="component" value="Chromosome 21"/>
</dbReference>
<dbReference type="CDD" id="cd00190">
    <property type="entry name" value="Tryp_SPc"/>
    <property type="match status" value="2"/>
</dbReference>
<dbReference type="SMART" id="SM00020">
    <property type="entry name" value="Tryp_SPc"/>
    <property type="match status" value="2"/>
</dbReference>
<dbReference type="InterPro" id="IPR043504">
    <property type="entry name" value="Peptidase_S1_PA_chymotrypsin"/>
</dbReference>
<proteinExistence type="predicted"/>
<protein>
    <submittedName>
        <fullName evidence="7">Chymotrypsinogen B</fullName>
    </submittedName>
</protein>
<dbReference type="AlphaFoldDB" id="A0A5A9NC10"/>
<dbReference type="PANTHER" id="PTHR24252">
    <property type="entry name" value="ACROSIN-RELATED"/>
    <property type="match status" value="1"/>
</dbReference>
<organism evidence="7 8">
    <name type="scientific">Triplophysa tibetana</name>
    <dbReference type="NCBI Taxonomy" id="1572043"/>
    <lineage>
        <taxon>Eukaryota</taxon>
        <taxon>Metazoa</taxon>
        <taxon>Chordata</taxon>
        <taxon>Craniata</taxon>
        <taxon>Vertebrata</taxon>
        <taxon>Euteleostomi</taxon>
        <taxon>Actinopterygii</taxon>
        <taxon>Neopterygii</taxon>
        <taxon>Teleostei</taxon>
        <taxon>Ostariophysi</taxon>
        <taxon>Cypriniformes</taxon>
        <taxon>Nemacheilidae</taxon>
        <taxon>Triplophysa</taxon>
    </lineage>
</organism>
<dbReference type="PRINTS" id="PR00722">
    <property type="entry name" value="CHYMOTRYPSIN"/>
</dbReference>
<evidence type="ECO:0000256" key="4">
    <source>
        <dbReference type="ARBA" id="ARBA00022825"/>
    </source>
</evidence>
<evidence type="ECO:0000313" key="8">
    <source>
        <dbReference type="Proteomes" id="UP000324632"/>
    </source>
</evidence>
<sequence length="534" mass="57771">MPNTSSFKIDHMIMKITLTIYSTSSIILYFGRQSQTGVNPNEVRREVSQVIKHPSYNESTDNNDIALLKLSSPVEFTDYIRPICLAATGSTFGAGTMSWIAGWGKVGANSNQLPDILKEVEIPIVKDTACKNAYGASVVTDNMICAGLLNQGGKDSCQRRKMMTELSSADSNTLASDIKVSYGGLSLSDLNDMKVTKIISHSGYSNNEKDNDIALLKLSSSVTFNNYIRPVCLAAEGSTFGEGTKIWITGWGDSIPTGDSGGPMVFQNDTLWVQSGIVSFGYKCAVAGFPVCGQAALNTKIVGGDDATTGSWPWQVSIQKISTGSHFCGGSIINKDWVLSAAHCFKSIPPSSIKVSLGRQKLSGTDSNEISRKIDQVFSHPNYYSNFQNNDIALLKLSSSVPFTNHIQPICLAAAGSTFGAGTKSWITGWGKINYGETQLSNTLQEVQIPIVSNTDCNKAYGGRITSNMICAGLTTGGKDSCQLNLFSMESSFCMVIMTARLQKAHHLQERLMFIKADDDVMDRLTQKQNQQGS</sequence>
<evidence type="ECO:0000256" key="1">
    <source>
        <dbReference type="ARBA" id="ARBA00022670"/>
    </source>
</evidence>
<dbReference type="Gene3D" id="2.40.10.10">
    <property type="entry name" value="Trypsin-like serine proteases"/>
    <property type="match status" value="4"/>
</dbReference>
<dbReference type="SUPFAM" id="SSF50494">
    <property type="entry name" value="Trypsin-like serine proteases"/>
    <property type="match status" value="3"/>
</dbReference>
<reference evidence="7 8" key="1">
    <citation type="journal article" date="2019" name="Mol. Ecol. Resour.">
        <title>Chromosome-level genome assembly of Triplophysa tibetana, a fish adapted to the harsh high-altitude environment of the Tibetan Plateau.</title>
        <authorList>
            <person name="Yang X."/>
            <person name="Liu H."/>
            <person name="Ma Z."/>
            <person name="Zou Y."/>
            <person name="Zou M."/>
            <person name="Mao Y."/>
            <person name="Li X."/>
            <person name="Wang H."/>
            <person name="Chen T."/>
            <person name="Wang W."/>
            <person name="Yang R."/>
        </authorList>
    </citation>
    <scope>NUCLEOTIDE SEQUENCE [LARGE SCALE GENOMIC DNA]</scope>
    <source>
        <strain evidence="7">TTIB1903HZAU</strain>
        <tissue evidence="7">Muscle</tissue>
    </source>
</reference>
<comment type="caution">
    <text evidence="7">The sequence shown here is derived from an EMBL/GenBank/DDBJ whole genome shotgun (WGS) entry which is preliminary data.</text>
</comment>
<keyword evidence="2" id="KW-0732">Signal</keyword>
<evidence type="ECO:0000256" key="5">
    <source>
        <dbReference type="ARBA" id="ARBA00023157"/>
    </source>
</evidence>
<accession>A0A5A9NC10</accession>
<evidence type="ECO:0000256" key="3">
    <source>
        <dbReference type="ARBA" id="ARBA00022801"/>
    </source>
</evidence>
<keyword evidence="1" id="KW-0645">Protease</keyword>
<evidence type="ECO:0000259" key="6">
    <source>
        <dbReference type="PROSITE" id="PS50240"/>
    </source>
</evidence>
<keyword evidence="4" id="KW-0720">Serine protease</keyword>
<dbReference type="PANTHER" id="PTHR24252:SF7">
    <property type="entry name" value="HYALIN"/>
    <property type="match status" value="1"/>
</dbReference>
<evidence type="ECO:0000256" key="2">
    <source>
        <dbReference type="ARBA" id="ARBA00022729"/>
    </source>
</evidence>
<dbReference type="GO" id="GO:0004252">
    <property type="term" value="F:serine-type endopeptidase activity"/>
    <property type="evidence" value="ECO:0007669"/>
    <property type="project" value="InterPro"/>
</dbReference>
<dbReference type="PROSITE" id="PS00134">
    <property type="entry name" value="TRYPSIN_HIS"/>
    <property type="match status" value="1"/>
</dbReference>
<keyword evidence="8" id="KW-1185">Reference proteome</keyword>
<feature type="domain" description="Peptidase S1" evidence="6">
    <location>
        <begin position="301"/>
        <end position="483"/>
    </location>
</feature>
<dbReference type="InterPro" id="IPR001314">
    <property type="entry name" value="Peptidase_S1A"/>
</dbReference>
<dbReference type="EMBL" id="SOYY01000021">
    <property type="protein sequence ID" value="KAA0705917.1"/>
    <property type="molecule type" value="Genomic_DNA"/>
</dbReference>
<evidence type="ECO:0000313" key="7">
    <source>
        <dbReference type="EMBL" id="KAA0705917.1"/>
    </source>
</evidence>
<keyword evidence="5" id="KW-1015">Disulfide bond</keyword>
<keyword evidence="3" id="KW-0378">Hydrolase</keyword>
<dbReference type="Pfam" id="PF00089">
    <property type="entry name" value="Trypsin"/>
    <property type="match status" value="3"/>
</dbReference>
<feature type="domain" description="Peptidase S1" evidence="6">
    <location>
        <begin position="11"/>
        <end position="301"/>
    </location>
</feature>
<dbReference type="InterPro" id="IPR009003">
    <property type="entry name" value="Peptidase_S1_PA"/>
</dbReference>
<dbReference type="FunFam" id="2.40.10.10:FF:000024">
    <property type="entry name" value="Serine protease 53"/>
    <property type="match status" value="1"/>
</dbReference>
<dbReference type="InterPro" id="IPR018114">
    <property type="entry name" value="TRYPSIN_HIS"/>
</dbReference>
<gene>
    <name evidence="7" type="ORF">E1301_Tti004680</name>
</gene>